<feature type="signal peptide" evidence="1">
    <location>
        <begin position="1"/>
        <end position="24"/>
    </location>
</feature>
<gene>
    <name evidence="2" type="ORF">EV670_3393</name>
</gene>
<dbReference type="EMBL" id="SHKP01000008">
    <property type="protein sequence ID" value="RZT93837.1"/>
    <property type="molecule type" value="Genomic_DNA"/>
</dbReference>
<protein>
    <submittedName>
        <fullName evidence="2">Putative repeat protein (TIGR03806 family)</fullName>
    </submittedName>
</protein>
<feature type="chain" id="PRO_5020977774" evidence="1">
    <location>
        <begin position="25"/>
        <end position="412"/>
    </location>
</feature>
<evidence type="ECO:0000313" key="3">
    <source>
        <dbReference type="Proteomes" id="UP000293671"/>
    </source>
</evidence>
<dbReference type="OrthoDB" id="338827at2"/>
<organism evidence="2 3">
    <name type="scientific">Rivibacter subsaxonicus</name>
    <dbReference type="NCBI Taxonomy" id="457575"/>
    <lineage>
        <taxon>Bacteria</taxon>
        <taxon>Pseudomonadati</taxon>
        <taxon>Pseudomonadota</taxon>
        <taxon>Betaproteobacteria</taxon>
        <taxon>Burkholderiales</taxon>
        <taxon>Rivibacter</taxon>
    </lineage>
</organism>
<dbReference type="RefSeq" id="WP_130434339.1">
    <property type="nucleotide sequence ID" value="NZ_SHKP01000008.1"/>
</dbReference>
<name>A0A4Q7VD63_9BURK</name>
<proteinExistence type="predicted"/>
<dbReference type="NCBIfam" id="TIGR03806">
    <property type="entry name" value="chp_HNE_0200"/>
    <property type="match status" value="1"/>
</dbReference>
<accession>A0A4Q7VD63</accession>
<dbReference type="Proteomes" id="UP000293671">
    <property type="component" value="Unassembled WGS sequence"/>
</dbReference>
<sequence length="412" mass="43725">MPAKSLIRSLQWGLSSALSALILAACGGGDSDTPGAPPAPPAATLPVVFRAAEAPPKLSQWNAVRSDGSKLSHHTAVVPYDLSSALFSDYALKMRGLYVPAGKKINYTTTGTLDFPVGTAIYKTFYFPRAQGTDPANYLPVGKASISPQGSTIDLTTHRLIETRILVLEASGQWTGTTYVWDADQKDASLNTSGKYVEMELVAPVGAPEKFTYVVPNAQTCQKCHATESGGSGPTLPIGPKVRNLNKDYEYAKGVVQNQLVHLDELQLLASFPGLSGAPVNVDWADTAKSLGDRAKAYLDVNCAHCHNGKGNASQSGLRLTHEDIGSSATNLWGVCKKPLAYAGTGLPGYTYDINPGSPESSILLYRMAHTEAGQTMPVVGRQTVHKEATSMVSDWIRQLSSAPSALTACSE</sequence>
<reference evidence="2 3" key="1">
    <citation type="submission" date="2019-02" db="EMBL/GenBank/DDBJ databases">
        <title>Genomic Encyclopedia of Type Strains, Phase IV (KMG-IV): sequencing the most valuable type-strain genomes for metagenomic binning, comparative biology and taxonomic classification.</title>
        <authorList>
            <person name="Goeker M."/>
        </authorList>
    </citation>
    <scope>NUCLEOTIDE SEQUENCE [LARGE SCALE GENOMIC DNA]</scope>
    <source>
        <strain evidence="2 3">DSM 19570</strain>
    </source>
</reference>
<dbReference type="InterPro" id="IPR022269">
    <property type="entry name" value="SO_2930-like_C"/>
</dbReference>
<evidence type="ECO:0000256" key="1">
    <source>
        <dbReference type="SAM" id="SignalP"/>
    </source>
</evidence>
<comment type="caution">
    <text evidence="2">The sequence shown here is derived from an EMBL/GenBank/DDBJ whole genome shotgun (WGS) entry which is preliminary data.</text>
</comment>
<dbReference type="PROSITE" id="PS51257">
    <property type="entry name" value="PROKAR_LIPOPROTEIN"/>
    <property type="match status" value="1"/>
</dbReference>
<dbReference type="AlphaFoldDB" id="A0A4Q7VD63"/>
<keyword evidence="1" id="KW-0732">Signal</keyword>
<evidence type="ECO:0000313" key="2">
    <source>
        <dbReference type="EMBL" id="RZT93837.1"/>
    </source>
</evidence>
<keyword evidence="3" id="KW-1185">Reference proteome</keyword>